<dbReference type="EMBL" id="KI660421">
    <property type="protein sequence ID" value="ETN73737.1"/>
    <property type="molecule type" value="Genomic_DNA"/>
</dbReference>
<evidence type="ECO:0000313" key="1">
    <source>
        <dbReference type="EMBL" id="ETN73737.1"/>
    </source>
</evidence>
<reference evidence="2" key="1">
    <citation type="journal article" date="2014" name="Nat. Genet.">
        <title>Genome of the human hookworm Necator americanus.</title>
        <authorList>
            <person name="Tang Y.T."/>
            <person name="Gao X."/>
            <person name="Rosa B.A."/>
            <person name="Abubucker S."/>
            <person name="Hallsworth-Pepin K."/>
            <person name="Martin J."/>
            <person name="Tyagi R."/>
            <person name="Heizer E."/>
            <person name="Zhang X."/>
            <person name="Bhonagiri-Palsikar V."/>
            <person name="Minx P."/>
            <person name="Warren W.C."/>
            <person name="Wang Q."/>
            <person name="Zhan B."/>
            <person name="Hotez P.J."/>
            <person name="Sternberg P.W."/>
            <person name="Dougall A."/>
            <person name="Gaze S.T."/>
            <person name="Mulvenna J."/>
            <person name="Sotillo J."/>
            <person name="Ranganathan S."/>
            <person name="Rabelo E.M."/>
            <person name="Wilson R.K."/>
            <person name="Felgner P.L."/>
            <person name="Bethony J."/>
            <person name="Hawdon J.M."/>
            <person name="Gasser R.B."/>
            <person name="Loukas A."/>
            <person name="Mitreva M."/>
        </authorList>
    </citation>
    <scope>NUCLEOTIDE SEQUENCE [LARGE SCALE GENOMIC DNA]</scope>
</reference>
<organism evidence="1 2">
    <name type="scientific">Necator americanus</name>
    <name type="common">Human hookworm</name>
    <dbReference type="NCBI Taxonomy" id="51031"/>
    <lineage>
        <taxon>Eukaryota</taxon>
        <taxon>Metazoa</taxon>
        <taxon>Ecdysozoa</taxon>
        <taxon>Nematoda</taxon>
        <taxon>Chromadorea</taxon>
        <taxon>Rhabditida</taxon>
        <taxon>Rhabditina</taxon>
        <taxon>Rhabditomorpha</taxon>
        <taxon>Strongyloidea</taxon>
        <taxon>Ancylostomatidae</taxon>
        <taxon>Bunostominae</taxon>
        <taxon>Necator</taxon>
    </lineage>
</organism>
<name>W2SYM1_NECAM</name>
<dbReference type="AlphaFoldDB" id="W2SYM1"/>
<dbReference type="Proteomes" id="UP000053676">
    <property type="component" value="Unassembled WGS sequence"/>
</dbReference>
<sequence>MSDQKRLDLQYVNFSRAIRERIATRRTNITAVSMLTRAPKKSSAEADDPSKCKIIRTHLNGDVRTGMALKSFRKLQFVS</sequence>
<proteinExistence type="predicted"/>
<accession>W2SYM1</accession>
<dbReference type="KEGG" id="nai:NECAME_18261"/>
<evidence type="ECO:0000313" key="2">
    <source>
        <dbReference type="Proteomes" id="UP000053676"/>
    </source>
</evidence>
<keyword evidence="2" id="KW-1185">Reference proteome</keyword>
<protein>
    <submittedName>
        <fullName evidence="1">Uncharacterized protein</fullName>
    </submittedName>
</protein>
<gene>
    <name evidence="1" type="ORF">NECAME_18261</name>
</gene>